<feature type="region of interest" description="Disordered" evidence="1">
    <location>
        <begin position="88"/>
        <end position="118"/>
    </location>
</feature>
<keyword evidence="4" id="KW-1185">Reference proteome</keyword>
<reference evidence="3" key="1">
    <citation type="submission" date="2023-05" db="EMBL/GenBank/DDBJ databases">
        <title>Nepenthes gracilis genome sequencing.</title>
        <authorList>
            <person name="Fukushima K."/>
        </authorList>
    </citation>
    <scope>NUCLEOTIDE SEQUENCE</scope>
    <source>
        <strain evidence="3">SING2019-196</strain>
    </source>
</reference>
<feature type="transmembrane region" description="Helical" evidence="2">
    <location>
        <begin position="276"/>
        <end position="297"/>
    </location>
</feature>
<feature type="transmembrane region" description="Helical" evidence="2">
    <location>
        <begin position="387"/>
        <end position="408"/>
    </location>
</feature>
<keyword evidence="2" id="KW-1133">Transmembrane helix</keyword>
<dbReference type="PANTHER" id="PTHR38937:SF2">
    <property type="entry name" value="MEMBRANE PROTEIN OF ER BODY-LIKE PROTEIN ISOFORM X1"/>
    <property type="match status" value="1"/>
</dbReference>
<dbReference type="CDD" id="cd01059">
    <property type="entry name" value="CCC1_like"/>
    <property type="match status" value="1"/>
</dbReference>
<organism evidence="3 4">
    <name type="scientific">Nepenthes gracilis</name>
    <name type="common">Slender pitcher plant</name>
    <dbReference type="NCBI Taxonomy" id="150966"/>
    <lineage>
        <taxon>Eukaryota</taxon>
        <taxon>Viridiplantae</taxon>
        <taxon>Streptophyta</taxon>
        <taxon>Embryophyta</taxon>
        <taxon>Tracheophyta</taxon>
        <taxon>Spermatophyta</taxon>
        <taxon>Magnoliopsida</taxon>
        <taxon>eudicotyledons</taxon>
        <taxon>Gunneridae</taxon>
        <taxon>Pentapetalae</taxon>
        <taxon>Caryophyllales</taxon>
        <taxon>Nepenthaceae</taxon>
        <taxon>Nepenthes</taxon>
    </lineage>
</organism>
<feature type="compositionally biased region" description="Polar residues" evidence="1">
    <location>
        <begin position="88"/>
        <end position="102"/>
    </location>
</feature>
<name>A0AAD3TFG6_NEPGR</name>
<gene>
    <name evidence="3" type="ORF">Nepgr_030017</name>
</gene>
<feature type="transmembrane region" description="Helical" evidence="2">
    <location>
        <begin position="318"/>
        <end position="343"/>
    </location>
</feature>
<evidence type="ECO:0000256" key="2">
    <source>
        <dbReference type="SAM" id="Phobius"/>
    </source>
</evidence>
<evidence type="ECO:0008006" key="5">
    <source>
        <dbReference type="Google" id="ProtNLM"/>
    </source>
</evidence>
<dbReference type="AlphaFoldDB" id="A0AAD3TFG6"/>
<proteinExistence type="predicted"/>
<feature type="transmembrane region" description="Helical" evidence="2">
    <location>
        <begin position="355"/>
        <end position="375"/>
    </location>
</feature>
<comment type="caution">
    <text evidence="3">The sequence shown here is derived from an EMBL/GenBank/DDBJ whole genome shotgun (WGS) entry which is preliminary data.</text>
</comment>
<feature type="region of interest" description="Disordered" evidence="1">
    <location>
        <begin position="35"/>
        <end position="70"/>
    </location>
</feature>
<dbReference type="PANTHER" id="PTHR38937">
    <property type="entry name" value="MEMBRANE PROTEIN OF ER BODY-LIKE PROTEIN"/>
    <property type="match status" value="1"/>
</dbReference>
<keyword evidence="2" id="KW-0472">Membrane</keyword>
<dbReference type="EMBL" id="BSYO01000034">
    <property type="protein sequence ID" value="GMH28174.1"/>
    <property type="molecule type" value="Genomic_DNA"/>
</dbReference>
<evidence type="ECO:0000313" key="3">
    <source>
        <dbReference type="EMBL" id="GMH28174.1"/>
    </source>
</evidence>
<dbReference type="InterPro" id="IPR052843">
    <property type="entry name" value="ER_body_metal_sequester"/>
</dbReference>
<accession>A0AAD3TFG6</accession>
<sequence>MEDRGPDLFRCLSCFSIFCPPGKFWIFGDKKVDGVPKSPQMPTTEAEKVSEAGSYAGVDQGQNMANDDAGGIAEPRILDELQLDQVGEASSDQVGQLDQPSNYPGIAEDVLPEPQKPEKPTMLILPAEKPESLPVKATDEAASHGILTGQEEGLTIPIPSSDAFAVPDKSQPEMDQKVDAEEQDETAGKDTVIQMPEGHIQPVISPTTPDSDVVSPGTGALQQAEMATLTAAPDDAEVGGVPLLDILKAIVYGGLLESITSLSVVTSAVGADASTLNVLALGVANLIGGLFVLAHNLRVLKHETSVERYESQLGRIGYFPIHATFAVLSYLVFGLLPPIIYAFSFRESNNRDLKLVTLASSSLLCIILLALGKAYARSPPKYYIKTLAYYVSLGITVSGASLIIGDLVKLLMDKLGWFESSYSLIMLAAKDGSSIKTA</sequence>
<evidence type="ECO:0000256" key="1">
    <source>
        <dbReference type="SAM" id="MobiDB-lite"/>
    </source>
</evidence>
<evidence type="ECO:0000313" key="4">
    <source>
        <dbReference type="Proteomes" id="UP001279734"/>
    </source>
</evidence>
<keyword evidence="2" id="KW-0812">Transmembrane</keyword>
<protein>
    <recommendedName>
        <fullName evidence="5">Membrane protein of ER body-like protein</fullName>
    </recommendedName>
</protein>
<dbReference type="Proteomes" id="UP001279734">
    <property type="component" value="Unassembled WGS sequence"/>
</dbReference>